<dbReference type="AlphaFoldDB" id="A0AAJ2LNA1"/>
<dbReference type="GO" id="GO:0046514">
    <property type="term" value="P:ceramide catabolic process"/>
    <property type="evidence" value="ECO:0007669"/>
    <property type="project" value="InterPro"/>
</dbReference>
<evidence type="ECO:0000256" key="1">
    <source>
        <dbReference type="PIRSR" id="PIRSR606823-1"/>
    </source>
</evidence>
<comment type="cofactor">
    <cofactor evidence="2">
        <name>Zn(2+)</name>
        <dbReference type="ChEBI" id="CHEBI:29105"/>
    </cofactor>
    <text evidence="2">Binds 1 zinc ion per subunit.</text>
</comment>
<reference evidence="4" key="1">
    <citation type="submission" date="2023-04" db="EMBL/GenBank/DDBJ databases">
        <title>Genomic characterization of faba bean (Vicia faba) microsymbionts in Mexican soils.</title>
        <authorList>
            <person name="Rivera Orduna F.N."/>
            <person name="Guevara-Luna J."/>
            <person name="Yan J."/>
            <person name="Arroyo-Herrera I."/>
            <person name="Li Y."/>
            <person name="Vasquez-Murrieta M.S."/>
            <person name="Wang E.T."/>
        </authorList>
    </citation>
    <scope>NUCLEOTIDE SEQUENCE</scope>
    <source>
        <strain evidence="4">CH26</strain>
    </source>
</reference>
<dbReference type="Proteomes" id="UP001268610">
    <property type="component" value="Unassembled WGS sequence"/>
</dbReference>
<dbReference type="InterPro" id="IPR031329">
    <property type="entry name" value="NEUT/ALK_ceramidase_N"/>
</dbReference>
<sequence length="135" mass="15013">NRSLAAYNRNPDVTKHTDEQRHLALDRRMNALGFYRNGQLHALLSLFGVHATCIGNTLDKFDGDNKGYAAAQAEHWLSTQRIEAPVAIFAQATAGDVSPHFHGKDQLVRRNRIKGAAEYAYAQQNGNYQSDMALS</sequence>
<dbReference type="RefSeq" id="WP_310866498.1">
    <property type="nucleotide sequence ID" value="NZ_JAVLSF010000819.1"/>
</dbReference>
<dbReference type="Pfam" id="PF04734">
    <property type="entry name" value="Ceramidase_alk"/>
    <property type="match status" value="1"/>
</dbReference>
<feature type="domain" description="Neutral/alkaline non-lysosomal ceramidase N-terminal" evidence="3">
    <location>
        <begin position="1"/>
        <end position="104"/>
    </location>
</feature>
<evidence type="ECO:0000313" key="5">
    <source>
        <dbReference type="Proteomes" id="UP001268610"/>
    </source>
</evidence>
<comment type="caution">
    <text evidence="4">The sequence shown here is derived from an EMBL/GenBank/DDBJ whole genome shotgun (WGS) entry which is preliminary data.</text>
</comment>
<feature type="non-terminal residue" evidence="4">
    <location>
        <position position="1"/>
    </location>
</feature>
<feature type="binding site" evidence="2">
    <location>
        <position position="50"/>
    </location>
    <ligand>
        <name>Zn(2+)</name>
        <dbReference type="ChEBI" id="CHEBI:29105"/>
    </ligand>
</feature>
<keyword evidence="2" id="KW-0862">Zinc</keyword>
<dbReference type="GO" id="GO:0046872">
    <property type="term" value="F:metal ion binding"/>
    <property type="evidence" value="ECO:0007669"/>
    <property type="project" value="UniProtKB-KW"/>
</dbReference>
<dbReference type="GO" id="GO:0016020">
    <property type="term" value="C:membrane"/>
    <property type="evidence" value="ECO:0007669"/>
    <property type="project" value="GOC"/>
</dbReference>
<feature type="non-terminal residue" evidence="4">
    <location>
        <position position="135"/>
    </location>
</feature>
<dbReference type="GO" id="GO:0017040">
    <property type="term" value="F:N-acylsphingosine amidohydrolase activity"/>
    <property type="evidence" value="ECO:0007669"/>
    <property type="project" value="InterPro"/>
</dbReference>
<dbReference type="PANTHER" id="PTHR12670">
    <property type="entry name" value="CERAMIDASE"/>
    <property type="match status" value="1"/>
</dbReference>
<dbReference type="PANTHER" id="PTHR12670:SF1">
    <property type="entry name" value="NEUTRAL CERAMIDASE"/>
    <property type="match status" value="1"/>
</dbReference>
<accession>A0AAJ2LNA1</accession>
<dbReference type="EMBL" id="JAVLSF010000819">
    <property type="protein sequence ID" value="MDR9778440.1"/>
    <property type="molecule type" value="Genomic_DNA"/>
</dbReference>
<proteinExistence type="predicted"/>
<protein>
    <submittedName>
        <fullName evidence="4">Neutral/alkaline non-lysosomal ceramidase N-terminal domain-containing protein</fullName>
    </submittedName>
</protein>
<dbReference type="GO" id="GO:0005576">
    <property type="term" value="C:extracellular region"/>
    <property type="evidence" value="ECO:0007669"/>
    <property type="project" value="TreeGrafter"/>
</dbReference>
<dbReference type="InterPro" id="IPR006823">
    <property type="entry name" value="Ceramidase_alk"/>
</dbReference>
<keyword evidence="2" id="KW-0479">Metal-binding</keyword>
<organism evidence="4 5">
    <name type="scientific">Rhizobium hidalgonense</name>
    <dbReference type="NCBI Taxonomy" id="1538159"/>
    <lineage>
        <taxon>Bacteria</taxon>
        <taxon>Pseudomonadati</taxon>
        <taxon>Pseudomonadota</taxon>
        <taxon>Alphaproteobacteria</taxon>
        <taxon>Hyphomicrobiales</taxon>
        <taxon>Rhizobiaceae</taxon>
        <taxon>Rhizobium/Agrobacterium group</taxon>
        <taxon>Rhizobium</taxon>
    </lineage>
</organism>
<name>A0AAJ2LNA1_9HYPH</name>
<gene>
    <name evidence="4" type="ORF">RJJ65_38520</name>
</gene>
<evidence type="ECO:0000256" key="2">
    <source>
        <dbReference type="PIRSR" id="PIRSR606823-2"/>
    </source>
</evidence>
<evidence type="ECO:0000313" key="4">
    <source>
        <dbReference type="EMBL" id="MDR9778440.1"/>
    </source>
</evidence>
<dbReference type="GO" id="GO:0046512">
    <property type="term" value="P:sphingosine biosynthetic process"/>
    <property type="evidence" value="ECO:0007669"/>
    <property type="project" value="TreeGrafter"/>
</dbReference>
<dbReference type="GO" id="GO:0042759">
    <property type="term" value="P:long-chain fatty acid biosynthetic process"/>
    <property type="evidence" value="ECO:0007669"/>
    <property type="project" value="TreeGrafter"/>
</dbReference>
<feature type="active site" description="Nucleophile" evidence="1">
    <location>
        <position position="98"/>
    </location>
</feature>
<evidence type="ECO:0000259" key="3">
    <source>
        <dbReference type="Pfam" id="PF04734"/>
    </source>
</evidence>